<feature type="non-terminal residue" evidence="1">
    <location>
        <position position="1"/>
    </location>
</feature>
<evidence type="ECO:0000313" key="1">
    <source>
        <dbReference type="EMBL" id="HAD1765426.1"/>
    </source>
</evidence>
<dbReference type="EMBL" id="DAANXF010000027">
    <property type="protein sequence ID" value="HAD1765426.1"/>
    <property type="molecule type" value="Genomic_DNA"/>
</dbReference>
<accession>A0A710SEF9</accession>
<proteinExistence type="predicted"/>
<gene>
    <name evidence="1" type="ORF">G0069_23975</name>
</gene>
<reference evidence="1" key="1">
    <citation type="journal article" date="2018" name="Genome Biol.">
        <title>SKESA: strategic k-mer extension for scrupulous assemblies.</title>
        <authorList>
            <person name="Souvorov A."/>
            <person name="Agarwala R."/>
            <person name="Lipman D.J."/>
        </authorList>
    </citation>
    <scope>NUCLEOTIDE SEQUENCE</scope>
    <source>
        <strain evidence="1">SSI_AA832</strain>
    </source>
</reference>
<name>A0A710SEF9_SALTM</name>
<dbReference type="AlphaFoldDB" id="A0A710SEF9"/>
<comment type="caution">
    <text evidence="1">The sequence shown here is derived from an EMBL/GenBank/DDBJ whole genome shotgun (WGS) entry which is preliminary data.</text>
</comment>
<organism evidence="1">
    <name type="scientific">Salmonella typhimurium</name>
    <dbReference type="NCBI Taxonomy" id="90371"/>
    <lineage>
        <taxon>Bacteria</taxon>
        <taxon>Pseudomonadati</taxon>
        <taxon>Pseudomonadota</taxon>
        <taxon>Gammaproteobacteria</taxon>
        <taxon>Enterobacterales</taxon>
        <taxon>Enterobacteriaceae</taxon>
        <taxon>Salmonella</taxon>
    </lineage>
</organism>
<protein>
    <submittedName>
        <fullName evidence="1">Pilus assembly protein PilV</fullName>
    </submittedName>
</protein>
<reference evidence="1" key="2">
    <citation type="submission" date="2019-08" db="EMBL/GenBank/DDBJ databases">
        <authorList>
            <consortium name="NCBI Pathogen Detection Project"/>
        </authorList>
    </citation>
    <scope>NUCLEOTIDE SEQUENCE</scope>
    <source>
        <strain evidence="1">SSI_AA832</strain>
    </source>
</reference>
<sequence length="21" mass="2338">GLRANPVRGRLLVRSMVLTQT</sequence>